<dbReference type="Proteomes" id="UP000026682">
    <property type="component" value="Unassembled WGS sequence"/>
</dbReference>
<comment type="caution">
    <text evidence="1">The sequence shown here is derived from an EMBL/GenBank/DDBJ whole genome shotgun (WGS) entry which is preliminary data.</text>
</comment>
<protein>
    <submittedName>
        <fullName evidence="1">Uncharacterized protein</fullName>
    </submittedName>
</protein>
<evidence type="ECO:0000313" key="1">
    <source>
        <dbReference type="EMBL" id="KAK98101.1"/>
    </source>
</evidence>
<gene>
    <name evidence="1" type="ORF">L497_0004</name>
</gene>
<organism evidence="1 2">
    <name type="scientific">Bordetella holmesii CDC-H585-BH</name>
    <dbReference type="NCBI Taxonomy" id="1331206"/>
    <lineage>
        <taxon>Bacteria</taxon>
        <taxon>Pseudomonadati</taxon>
        <taxon>Pseudomonadota</taxon>
        <taxon>Betaproteobacteria</taxon>
        <taxon>Burkholderiales</taxon>
        <taxon>Alcaligenaceae</taxon>
        <taxon>Bordetella</taxon>
    </lineage>
</organism>
<accession>A0A158M9S2</accession>
<dbReference type="AlphaFoldDB" id="A0A158M9S2"/>
<dbReference type="EMBL" id="JFZZ01000019">
    <property type="protein sequence ID" value="KAK98101.1"/>
    <property type="molecule type" value="Genomic_DNA"/>
</dbReference>
<name>A0A158M9S2_9BORD</name>
<reference evidence="1 2" key="1">
    <citation type="submission" date="2014-03" db="EMBL/GenBank/DDBJ databases">
        <title>Genome sequence of Bordetella holmseii.</title>
        <authorList>
            <person name="Harvill E."/>
            <person name="Goodfield L.L."/>
            <person name="Ivanov Y."/>
            <person name="Meyer J.A."/>
            <person name="Newth C."/>
            <person name="Cassiday P."/>
            <person name="Tondella M.L."/>
            <person name="Liao P."/>
            <person name="Zimmerman J."/>
            <person name="Meert K."/>
            <person name="Wessel D."/>
            <person name="Berger J."/>
            <person name="Dean J.M."/>
            <person name="Holubkov R."/>
            <person name="Burr J."/>
            <person name="Liu T."/>
            <person name="Brinkac L.M."/>
            <person name="Sanka R."/>
            <person name="Kim M."/>
            <person name="Losada L."/>
        </authorList>
    </citation>
    <scope>NUCLEOTIDE SEQUENCE [LARGE SCALE GENOMIC DNA]</scope>
    <source>
        <strain evidence="1 2">CDC-H585-BH</strain>
    </source>
</reference>
<proteinExistence type="predicted"/>
<sequence length="38" mass="4014">MQKSRLAAGFFAFCPGVRIGADEASGQAGKIMHDSMAR</sequence>
<evidence type="ECO:0000313" key="2">
    <source>
        <dbReference type="Proteomes" id="UP000026682"/>
    </source>
</evidence>